<dbReference type="AlphaFoldDB" id="A0A5C5WMM2"/>
<organism evidence="10 11">
    <name type="scientific">Thalassoglobus neptunius</name>
    <dbReference type="NCBI Taxonomy" id="1938619"/>
    <lineage>
        <taxon>Bacteria</taxon>
        <taxon>Pseudomonadati</taxon>
        <taxon>Planctomycetota</taxon>
        <taxon>Planctomycetia</taxon>
        <taxon>Planctomycetales</taxon>
        <taxon>Planctomycetaceae</taxon>
        <taxon>Thalassoglobus</taxon>
    </lineage>
</organism>
<comment type="similarity">
    <text evidence="3 8">Belongs to the peptidase M17 family.</text>
</comment>
<feature type="binding site" evidence="8">
    <location>
        <position position="345"/>
    </location>
    <ligand>
        <name>Mn(2+)</name>
        <dbReference type="ChEBI" id="CHEBI:29035"/>
        <label>1</label>
    </ligand>
</feature>
<evidence type="ECO:0000259" key="9">
    <source>
        <dbReference type="PROSITE" id="PS00631"/>
    </source>
</evidence>
<dbReference type="Gene3D" id="3.40.630.10">
    <property type="entry name" value="Zn peptidases"/>
    <property type="match status" value="1"/>
</dbReference>
<dbReference type="PROSITE" id="PS00631">
    <property type="entry name" value="CYTOSOL_AP"/>
    <property type="match status" value="1"/>
</dbReference>
<keyword evidence="8" id="KW-0963">Cytoplasm</keyword>
<feature type="active site" evidence="8">
    <location>
        <position position="275"/>
    </location>
</feature>
<evidence type="ECO:0000313" key="11">
    <source>
        <dbReference type="Proteomes" id="UP000317243"/>
    </source>
</evidence>
<dbReference type="InterPro" id="IPR043472">
    <property type="entry name" value="Macro_dom-like"/>
</dbReference>
<comment type="catalytic activity">
    <reaction evidence="2 8">
        <text>Release of an N-terminal amino acid, preferentially leucine, but not glutamic or aspartic acids.</text>
        <dbReference type="EC" id="3.4.11.10"/>
    </reaction>
</comment>
<dbReference type="EC" id="3.4.11.1" evidence="8"/>
<dbReference type="CDD" id="cd00433">
    <property type="entry name" value="Peptidase_M17"/>
    <property type="match status" value="1"/>
</dbReference>
<dbReference type="NCBIfam" id="NF002074">
    <property type="entry name" value="PRK00913.1-4"/>
    <property type="match status" value="1"/>
</dbReference>
<dbReference type="SUPFAM" id="SSF52949">
    <property type="entry name" value="Macro domain-like"/>
    <property type="match status" value="1"/>
</dbReference>
<evidence type="ECO:0000256" key="1">
    <source>
        <dbReference type="ARBA" id="ARBA00000135"/>
    </source>
</evidence>
<dbReference type="EC" id="3.4.11.10" evidence="8"/>
<feature type="binding site" evidence="8">
    <location>
        <position position="268"/>
    </location>
    <ligand>
        <name>Mn(2+)</name>
        <dbReference type="ChEBI" id="CHEBI:29035"/>
        <label>2</label>
    </ligand>
</feature>
<dbReference type="PANTHER" id="PTHR11963">
    <property type="entry name" value="LEUCINE AMINOPEPTIDASE-RELATED"/>
    <property type="match status" value="1"/>
</dbReference>
<feature type="domain" description="Cytosol aminopeptidase" evidence="9">
    <location>
        <begin position="343"/>
        <end position="350"/>
    </location>
</feature>
<dbReference type="HAMAP" id="MF_00181">
    <property type="entry name" value="Cytosol_peptidase_M17"/>
    <property type="match status" value="1"/>
</dbReference>
<dbReference type="NCBIfam" id="NF002073">
    <property type="entry name" value="PRK00913.1-2"/>
    <property type="match status" value="1"/>
</dbReference>
<feature type="binding site" evidence="8">
    <location>
        <position position="347"/>
    </location>
    <ligand>
        <name>Mn(2+)</name>
        <dbReference type="ChEBI" id="CHEBI:29035"/>
        <label>2</label>
    </ligand>
</feature>
<dbReference type="GO" id="GO:0006508">
    <property type="term" value="P:proteolysis"/>
    <property type="evidence" value="ECO:0007669"/>
    <property type="project" value="UniProtKB-KW"/>
</dbReference>
<reference evidence="10 11" key="1">
    <citation type="submission" date="2019-02" db="EMBL/GenBank/DDBJ databases">
        <title>Deep-cultivation of Planctomycetes and their phenomic and genomic characterization uncovers novel biology.</title>
        <authorList>
            <person name="Wiegand S."/>
            <person name="Jogler M."/>
            <person name="Boedeker C."/>
            <person name="Pinto D."/>
            <person name="Vollmers J."/>
            <person name="Rivas-Marin E."/>
            <person name="Kohn T."/>
            <person name="Peeters S.H."/>
            <person name="Heuer A."/>
            <person name="Rast P."/>
            <person name="Oberbeckmann S."/>
            <person name="Bunk B."/>
            <person name="Jeske O."/>
            <person name="Meyerdierks A."/>
            <person name="Storesund J.E."/>
            <person name="Kallscheuer N."/>
            <person name="Luecker S."/>
            <person name="Lage O.M."/>
            <person name="Pohl T."/>
            <person name="Merkel B.J."/>
            <person name="Hornburger P."/>
            <person name="Mueller R.-W."/>
            <person name="Bruemmer F."/>
            <person name="Labrenz M."/>
            <person name="Spormann A.M."/>
            <person name="Op Den Camp H."/>
            <person name="Overmann J."/>
            <person name="Amann R."/>
            <person name="Jetten M.S.M."/>
            <person name="Mascher T."/>
            <person name="Medema M.H."/>
            <person name="Devos D.P."/>
            <person name="Kaster A.-K."/>
            <person name="Ovreas L."/>
            <person name="Rohde M."/>
            <person name="Galperin M.Y."/>
            <person name="Jogler C."/>
        </authorList>
    </citation>
    <scope>NUCLEOTIDE SEQUENCE [LARGE SCALE GENOMIC DNA]</scope>
    <source>
        <strain evidence="10 11">KOR42</strain>
    </source>
</reference>
<dbReference type="InterPro" id="IPR000819">
    <property type="entry name" value="Peptidase_M17_C"/>
</dbReference>
<dbReference type="Pfam" id="PF00883">
    <property type="entry name" value="Peptidase_M17"/>
    <property type="match status" value="1"/>
</dbReference>
<evidence type="ECO:0000313" key="10">
    <source>
        <dbReference type="EMBL" id="TWT52076.1"/>
    </source>
</evidence>
<keyword evidence="4 8" id="KW-0031">Aminopeptidase</keyword>
<dbReference type="Proteomes" id="UP000317243">
    <property type="component" value="Unassembled WGS sequence"/>
</dbReference>
<evidence type="ECO:0000256" key="4">
    <source>
        <dbReference type="ARBA" id="ARBA00022438"/>
    </source>
</evidence>
<feature type="binding site" evidence="8">
    <location>
        <position position="286"/>
    </location>
    <ligand>
        <name>Mn(2+)</name>
        <dbReference type="ChEBI" id="CHEBI:29035"/>
        <label>2</label>
    </ligand>
</feature>
<evidence type="ECO:0000256" key="6">
    <source>
        <dbReference type="ARBA" id="ARBA00022801"/>
    </source>
</evidence>
<dbReference type="GO" id="GO:0070006">
    <property type="term" value="F:metalloaminopeptidase activity"/>
    <property type="evidence" value="ECO:0007669"/>
    <property type="project" value="InterPro"/>
</dbReference>
<dbReference type="OrthoDB" id="9809354at2"/>
<keyword evidence="11" id="KW-1185">Reference proteome</keyword>
<accession>A0A5C5WMM2</accession>
<dbReference type="Pfam" id="PF02789">
    <property type="entry name" value="Peptidase_M17_N"/>
    <property type="match status" value="1"/>
</dbReference>
<proteinExistence type="inferred from homology"/>
<evidence type="ECO:0000256" key="2">
    <source>
        <dbReference type="ARBA" id="ARBA00000967"/>
    </source>
</evidence>
<evidence type="ECO:0000256" key="3">
    <source>
        <dbReference type="ARBA" id="ARBA00009528"/>
    </source>
</evidence>
<keyword evidence="8" id="KW-0479">Metal-binding</keyword>
<name>A0A5C5WMM2_9PLAN</name>
<gene>
    <name evidence="8 10" type="primary">pepA</name>
    <name evidence="10" type="ORF">KOR42_31730</name>
</gene>
<sequence length="499" mass="53730">MKFHVAEASPAEIAASWLIVGCFEGESLSPELMELDELLGGQLSRLSTRDGWPSKRGESLTLHDVPSIKADRLLIVNYGDESSPDLSKTYEILSGVLRKVASKEKQSAALTIPACLIEKFGETVLLERFAECATTACASQAIYRKERDRFELTEVNILGLPESPSNEEAIQRGRILGESINLTRELVNRHPNDIYPETFAARAVDAVVSHGVTGKILDEHLIENEKMGALMAVARGSARPPRVVVLEYRGAGEDSPTIGLVGKGVTFDSGGLSLKPSASMISMKADMAGAATVLGIVHACAKLELPVNILAVIGLVENMTGPSAYKLGEVLTARNGTTIEVHNTDAEGRLVLADALSYAVDHKADRLIDFATLTGACVVALGEELTGAFTNQQEWCDQVIQATRDSDELIWQLPMYDFYADQLKSDFADCKNIGTRWGGAITAAKFLEKFVDDVPWVHLDIAGAAYSEKECASRDAGGTGAMVRSIVGLLSSLNEESSK</sequence>
<keyword evidence="7 8" id="KW-0464">Manganese</keyword>
<feature type="binding site" evidence="8">
    <location>
        <position position="347"/>
    </location>
    <ligand>
        <name>Mn(2+)</name>
        <dbReference type="ChEBI" id="CHEBI:29035"/>
        <label>1</label>
    </ligand>
</feature>
<dbReference type="InterPro" id="IPR011356">
    <property type="entry name" value="Leucine_aapep/pepB"/>
</dbReference>
<dbReference type="RefSeq" id="WP_146510655.1">
    <property type="nucleotide sequence ID" value="NZ_SIHI01000008.1"/>
</dbReference>
<dbReference type="PRINTS" id="PR00481">
    <property type="entry name" value="LAMNOPPTDASE"/>
</dbReference>
<keyword evidence="6 8" id="KW-0378">Hydrolase</keyword>
<evidence type="ECO:0000256" key="8">
    <source>
        <dbReference type="HAMAP-Rule" id="MF_00181"/>
    </source>
</evidence>
<dbReference type="InterPro" id="IPR008283">
    <property type="entry name" value="Peptidase_M17_N"/>
</dbReference>
<dbReference type="Gene3D" id="3.40.220.10">
    <property type="entry name" value="Leucine Aminopeptidase, subunit E, domain 1"/>
    <property type="match status" value="1"/>
</dbReference>
<protein>
    <recommendedName>
        <fullName evidence="8">Probable cytosol aminopeptidase</fullName>
        <ecNumber evidence="8">3.4.11.1</ecNumber>
    </recommendedName>
    <alternativeName>
        <fullName evidence="8">Leucine aminopeptidase</fullName>
        <shortName evidence="8">LAP</shortName>
        <ecNumber evidence="8">3.4.11.10</ecNumber>
    </alternativeName>
    <alternativeName>
        <fullName evidence="8">Leucyl aminopeptidase</fullName>
    </alternativeName>
</protein>
<dbReference type="SUPFAM" id="SSF53187">
    <property type="entry name" value="Zn-dependent exopeptidases"/>
    <property type="match status" value="1"/>
</dbReference>
<feature type="active site" evidence="8">
    <location>
        <position position="349"/>
    </location>
</feature>
<evidence type="ECO:0000256" key="7">
    <source>
        <dbReference type="ARBA" id="ARBA00023211"/>
    </source>
</evidence>
<comment type="subcellular location">
    <subcellularLocation>
        <location evidence="8">Cytoplasm</location>
    </subcellularLocation>
</comment>
<dbReference type="InterPro" id="IPR023042">
    <property type="entry name" value="Peptidase_M17_leu_NH2_pept"/>
</dbReference>
<dbReference type="GO" id="GO:0030145">
    <property type="term" value="F:manganese ion binding"/>
    <property type="evidence" value="ECO:0007669"/>
    <property type="project" value="UniProtKB-UniRule"/>
</dbReference>
<comment type="caution">
    <text evidence="10">The sequence shown here is derived from an EMBL/GenBank/DDBJ whole genome shotgun (WGS) entry which is preliminary data.</text>
</comment>
<evidence type="ECO:0000256" key="5">
    <source>
        <dbReference type="ARBA" id="ARBA00022670"/>
    </source>
</evidence>
<comment type="cofactor">
    <cofactor evidence="8">
        <name>Mn(2+)</name>
        <dbReference type="ChEBI" id="CHEBI:29035"/>
    </cofactor>
    <text evidence="8">Binds 2 manganese ions per subunit.</text>
</comment>
<keyword evidence="5 8" id="KW-0645">Protease</keyword>
<dbReference type="GO" id="GO:0005737">
    <property type="term" value="C:cytoplasm"/>
    <property type="evidence" value="ECO:0007669"/>
    <property type="project" value="UniProtKB-SubCell"/>
</dbReference>
<comment type="catalytic activity">
    <reaction evidence="1 8">
        <text>Release of an N-terminal amino acid, Xaa-|-Yaa-, in which Xaa is preferably Leu, but may be other amino acids including Pro although not Arg or Lys, and Yaa may be Pro. Amino acid amides and methyl esters are also readily hydrolyzed, but rates on arylamides are exceedingly low.</text>
        <dbReference type="EC" id="3.4.11.1"/>
    </reaction>
</comment>
<dbReference type="PANTHER" id="PTHR11963:SF23">
    <property type="entry name" value="CYTOSOL AMINOPEPTIDASE"/>
    <property type="match status" value="1"/>
</dbReference>
<comment type="function">
    <text evidence="8">Presumably involved in the processing and regular turnover of intracellular proteins. Catalyzes the removal of unsubstituted N-terminal amino acids from various peptides.</text>
</comment>
<feature type="binding site" evidence="8">
    <location>
        <position position="263"/>
    </location>
    <ligand>
        <name>Mn(2+)</name>
        <dbReference type="ChEBI" id="CHEBI:29035"/>
        <label>2</label>
    </ligand>
</feature>
<dbReference type="EMBL" id="SIHI01000008">
    <property type="protein sequence ID" value="TWT52076.1"/>
    <property type="molecule type" value="Genomic_DNA"/>
</dbReference>
<feature type="binding site" evidence="8">
    <location>
        <position position="268"/>
    </location>
    <ligand>
        <name>Mn(2+)</name>
        <dbReference type="ChEBI" id="CHEBI:29035"/>
        <label>1</label>
    </ligand>
</feature>